<dbReference type="GO" id="GO:0016616">
    <property type="term" value="F:oxidoreductase activity, acting on the CH-OH group of donors, NAD or NADP as acceptor"/>
    <property type="evidence" value="ECO:0007669"/>
    <property type="project" value="TreeGrafter"/>
</dbReference>
<feature type="region of interest" description="Disordered" evidence="3">
    <location>
        <begin position="1"/>
        <end position="25"/>
    </location>
</feature>
<evidence type="ECO:0000256" key="3">
    <source>
        <dbReference type="SAM" id="MobiDB-lite"/>
    </source>
</evidence>
<dbReference type="Pfam" id="PF13561">
    <property type="entry name" value="adh_short_C2"/>
    <property type="match status" value="1"/>
</dbReference>
<dbReference type="STRING" id="112413.SAMN05421854_12058"/>
<dbReference type="SUPFAM" id="SSF51735">
    <property type="entry name" value="NAD(P)-binding Rossmann-fold domains"/>
    <property type="match status" value="1"/>
</dbReference>
<dbReference type="EMBL" id="FOWC01000020">
    <property type="protein sequence ID" value="SFQ70686.1"/>
    <property type="molecule type" value="Genomic_DNA"/>
</dbReference>
<organism evidence="4 5">
    <name type="scientific">Amycolatopsis rubida</name>
    <dbReference type="NCBI Taxonomy" id="112413"/>
    <lineage>
        <taxon>Bacteria</taxon>
        <taxon>Bacillati</taxon>
        <taxon>Actinomycetota</taxon>
        <taxon>Actinomycetes</taxon>
        <taxon>Pseudonocardiales</taxon>
        <taxon>Pseudonocardiaceae</taxon>
        <taxon>Amycolatopsis</taxon>
    </lineage>
</organism>
<dbReference type="InterPro" id="IPR036291">
    <property type="entry name" value="NAD(P)-bd_dom_sf"/>
</dbReference>
<dbReference type="Gene3D" id="3.40.50.720">
    <property type="entry name" value="NAD(P)-binding Rossmann-like Domain"/>
    <property type="match status" value="1"/>
</dbReference>
<evidence type="ECO:0000256" key="1">
    <source>
        <dbReference type="ARBA" id="ARBA00006484"/>
    </source>
</evidence>
<dbReference type="PRINTS" id="PR00080">
    <property type="entry name" value="SDRFAMILY"/>
</dbReference>
<dbReference type="InterPro" id="IPR002347">
    <property type="entry name" value="SDR_fam"/>
</dbReference>
<evidence type="ECO:0000256" key="2">
    <source>
        <dbReference type="ARBA" id="ARBA00023002"/>
    </source>
</evidence>
<accession>A0A1I6APV6</accession>
<evidence type="ECO:0000313" key="4">
    <source>
        <dbReference type="EMBL" id="SFQ70686.1"/>
    </source>
</evidence>
<dbReference type="CDD" id="cd05233">
    <property type="entry name" value="SDR_c"/>
    <property type="match status" value="1"/>
</dbReference>
<name>A0A1I6APV6_9PSEU</name>
<evidence type="ECO:0000313" key="5">
    <source>
        <dbReference type="Proteomes" id="UP000199137"/>
    </source>
</evidence>
<dbReference type="PANTHER" id="PTHR42760">
    <property type="entry name" value="SHORT-CHAIN DEHYDROGENASES/REDUCTASES FAMILY MEMBER"/>
    <property type="match status" value="1"/>
</dbReference>
<keyword evidence="2" id="KW-0560">Oxidoreductase</keyword>
<reference evidence="4 5" key="1">
    <citation type="submission" date="2016-10" db="EMBL/GenBank/DDBJ databases">
        <authorList>
            <person name="de Groot N.N."/>
        </authorList>
    </citation>
    <scope>NUCLEOTIDE SEQUENCE [LARGE SCALE GENOMIC DNA]</scope>
    <source>
        <strain evidence="4 5">DSM 44637</strain>
    </source>
</reference>
<sequence length="279" mass="28113">MWGTLTESDSLRVPHTHNGGSPGASLVSGTAKEYTVLMLTTMGFKAGSCVLVTGAGSGIGRAIALGAAESGVAVAAWDLDPAAVAGLAEESSGAVLPVEADAADPASVKTALDRTLAWRTPGMLVNNAGPSSQRPRPFADGVAGVLGLVELVTTSWLDRVRERAEAVVNVASIAGTVIGGGVSWYSAAKAGVLGYTRYLAAEAPFGVRVNAVAPGLVETPRMKEFLPSETGRRMVGRTPRGRAVQPAEVAAAVLFLASPLAGGITGAVVPVDAGLSVTV</sequence>
<dbReference type="Proteomes" id="UP000199137">
    <property type="component" value="Unassembled WGS sequence"/>
</dbReference>
<protein>
    <submittedName>
        <fullName evidence="4">3-oxoacyl-[acyl-carrier protein] reductase</fullName>
    </submittedName>
</protein>
<dbReference type="AlphaFoldDB" id="A0A1I6APV6"/>
<dbReference type="PRINTS" id="PR00081">
    <property type="entry name" value="GDHRDH"/>
</dbReference>
<dbReference type="PANTHER" id="PTHR42760:SF133">
    <property type="entry name" value="3-OXOACYL-[ACYL-CARRIER-PROTEIN] REDUCTASE"/>
    <property type="match status" value="1"/>
</dbReference>
<proteinExistence type="inferred from homology"/>
<gene>
    <name evidence="4" type="ORF">SAMN05421854_12058</name>
</gene>
<comment type="similarity">
    <text evidence="1">Belongs to the short-chain dehydrogenases/reductases (SDR) family.</text>
</comment>